<dbReference type="PANTHER" id="PTHR11764">
    <property type="entry name" value="TERPENE CYCLASE/MUTASE FAMILY MEMBER"/>
    <property type="match status" value="1"/>
</dbReference>
<dbReference type="Pfam" id="PF13249">
    <property type="entry name" value="SQHop_cyclase_N"/>
    <property type="match status" value="1"/>
</dbReference>
<dbReference type="InterPro" id="IPR018333">
    <property type="entry name" value="Squalene_cyclase"/>
</dbReference>
<dbReference type="InterPro" id="IPR008930">
    <property type="entry name" value="Terpenoid_cyclase/PrenylTrfase"/>
</dbReference>
<accession>A0A5N5J9V1</accession>
<dbReference type="GO" id="GO:0016104">
    <property type="term" value="P:triterpenoid biosynthetic process"/>
    <property type="evidence" value="ECO:0007669"/>
    <property type="project" value="InterPro"/>
</dbReference>
<comment type="caution">
    <text evidence="4">The sequence shown here is derived from an EMBL/GenBank/DDBJ whole genome shotgun (WGS) entry which is preliminary data.</text>
</comment>
<dbReference type="SUPFAM" id="SSF48239">
    <property type="entry name" value="Terpenoid cyclases/Protein prenyltransferases"/>
    <property type="match status" value="1"/>
</dbReference>
<organism evidence="4 5">
    <name type="scientific">Salix brachista</name>
    <dbReference type="NCBI Taxonomy" id="2182728"/>
    <lineage>
        <taxon>Eukaryota</taxon>
        <taxon>Viridiplantae</taxon>
        <taxon>Streptophyta</taxon>
        <taxon>Embryophyta</taxon>
        <taxon>Tracheophyta</taxon>
        <taxon>Spermatophyta</taxon>
        <taxon>Magnoliopsida</taxon>
        <taxon>eudicotyledons</taxon>
        <taxon>Gunneridae</taxon>
        <taxon>Pentapetalae</taxon>
        <taxon>rosids</taxon>
        <taxon>fabids</taxon>
        <taxon>Malpighiales</taxon>
        <taxon>Salicaceae</taxon>
        <taxon>Saliceae</taxon>
        <taxon>Salix</taxon>
    </lineage>
</organism>
<evidence type="ECO:0000256" key="2">
    <source>
        <dbReference type="ARBA" id="ARBA00023235"/>
    </source>
</evidence>
<comment type="similarity">
    <text evidence="1">Belongs to the terpene cyclase/mutase family.</text>
</comment>
<proteinExistence type="inferred from homology"/>
<evidence type="ECO:0000313" key="4">
    <source>
        <dbReference type="EMBL" id="KAB5514820.1"/>
    </source>
</evidence>
<dbReference type="GO" id="GO:0031559">
    <property type="term" value="F:oxidosqualene cyclase activity"/>
    <property type="evidence" value="ECO:0007669"/>
    <property type="project" value="UniProtKB-ARBA"/>
</dbReference>
<feature type="domain" description="Squalene cyclase N-terminal" evidence="3">
    <location>
        <begin position="97"/>
        <end position="388"/>
    </location>
</feature>
<dbReference type="AlphaFoldDB" id="A0A5N5J9V1"/>
<evidence type="ECO:0000256" key="1">
    <source>
        <dbReference type="ARBA" id="ARBA00009755"/>
    </source>
</evidence>
<sequence>MWRLKIAAGGNPWLRTTNNHIGRQVWEFDPKQTPSPREIENARQHFTENRFRIKHSADLIMRMQFEKENPVPEVLPQVKVKVKESEEVTEEAVTATVKRALNFYSSIQAHDGHWPGDYGGPMFLLPGLVITLSITGALNAVLSDEHKMEMIRDVCNLQNRDGGWGLHIEGPSTMFGSVLNYVTLRLLGEGPNDGDGAMDKGHDWILNHGSATMITSWGEMWLSVHFNRRQQVLGVFEWSGNNPMPPEMWLLPYLLPVHPGMLTSPESEITLFSPCRKDVVPLPDGLFANVLLVWEEEDLYYPHPLVQDALWALLDKTAEPVLMHWPGKKLREKALHTAMEHIHYEDENTRYICIGPVNKVLNMLCCWVEDPNSESFKLHLPRIQDYLWVAEDGMKMQVNKS</sequence>
<keyword evidence="5" id="KW-1185">Reference proteome</keyword>
<evidence type="ECO:0000313" key="5">
    <source>
        <dbReference type="Proteomes" id="UP000326939"/>
    </source>
</evidence>
<dbReference type="Gene3D" id="1.50.10.20">
    <property type="match status" value="1"/>
</dbReference>
<reference evidence="5" key="1">
    <citation type="journal article" date="2019" name="Gigascience">
        <title>De novo genome assembly of the endangered Acer yangbiense, a plant species with extremely small populations endemic to Yunnan Province, China.</title>
        <authorList>
            <person name="Yang J."/>
            <person name="Wariss H.M."/>
            <person name="Tao L."/>
            <person name="Zhang R."/>
            <person name="Yun Q."/>
            <person name="Hollingsworth P."/>
            <person name="Dao Z."/>
            <person name="Luo G."/>
            <person name="Guo H."/>
            <person name="Ma Y."/>
            <person name="Sun W."/>
        </authorList>
    </citation>
    <scope>NUCLEOTIDE SEQUENCE [LARGE SCALE GENOMIC DNA]</scope>
    <source>
        <strain evidence="5">cv. br00</strain>
    </source>
</reference>
<dbReference type="Proteomes" id="UP000326939">
    <property type="component" value="Chromosome 18"/>
</dbReference>
<dbReference type="InterPro" id="IPR032697">
    <property type="entry name" value="SQ_cyclase_N"/>
</dbReference>
<dbReference type="EMBL" id="VDCV01000018">
    <property type="protein sequence ID" value="KAB5514820.1"/>
    <property type="molecule type" value="Genomic_DNA"/>
</dbReference>
<evidence type="ECO:0000259" key="3">
    <source>
        <dbReference type="Pfam" id="PF13249"/>
    </source>
</evidence>
<keyword evidence="2" id="KW-0413">Isomerase</keyword>
<name>A0A5N5J9V1_9ROSI</name>
<protein>
    <recommendedName>
        <fullName evidence="3">Squalene cyclase N-terminal domain-containing protein</fullName>
    </recommendedName>
</protein>
<dbReference type="GO" id="GO:0005811">
    <property type="term" value="C:lipid droplet"/>
    <property type="evidence" value="ECO:0007669"/>
    <property type="project" value="InterPro"/>
</dbReference>
<gene>
    <name evidence="4" type="ORF">DKX38_028726</name>
</gene>
<dbReference type="PANTHER" id="PTHR11764:SF20">
    <property type="entry name" value="LANOSTEROL SYNTHASE"/>
    <property type="match status" value="1"/>
</dbReference>